<dbReference type="Proteomes" id="UP001500063">
    <property type="component" value="Unassembled WGS sequence"/>
</dbReference>
<evidence type="ECO:0000313" key="3">
    <source>
        <dbReference type="EMBL" id="GAA0379967.1"/>
    </source>
</evidence>
<dbReference type="EMBL" id="BAAABW010000040">
    <property type="protein sequence ID" value="GAA0379967.1"/>
    <property type="molecule type" value="Genomic_DNA"/>
</dbReference>
<name>A0ABN0Y1G8_9ACTN</name>
<dbReference type="SUPFAM" id="SSF56349">
    <property type="entry name" value="DNA breaking-rejoining enzymes"/>
    <property type="match status" value="1"/>
</dbReference>
<accession>A0ABN0Y1G8</accession>
<evidence type="ECO:0000256" key="1">
    <source>
        <dbReference type="ARBA" id="ARBA00023172"/>
    </source>
</evidence>
<comment type="caution">
    <text evidence="3">The sequence shown here is derived from an EMBL/GenBank/DDBJ whole genome shotgun (WGS) entry which is preliminary data.</text>
</comment>
<feature type="domain" description="Tyr recombinase" evidence="2">
    <location>
        <begin position="12"/>
        <end position="245"/>
    </location>
</feature>
<dbReference type="InterPro" id="IPR013762">
    <property type="entry name" value="Integrase-like_cat_sf"/>
</dbReference>
<protein>
    <recommendedName>
        <fullName evidence="2">Tyr recombinase domain-containing protein</fullName>
    </recommendedName>
</protein>
<dbReference type="Gene3D" id="1.10.443.10">
    <property type="entry name" value="Intergrase catalytic core"/>
    <property type="match status" value="1"/>
</dbReference>
<dbReference type="InterPro" id="IPR002104">
    <property type="entry name" value="Integrase_catalytic"/>
</dbReference>
<evidence type="ECO:0000259" key="2">
    <source>
        <dbReference type="PROSITE" id="PS51898"/>
    </source>
</evidence>
<organism evidence="3 4">
    <name type="scientific">Streptomyces blastmyceticus</name>
    <dbReference type="NCBI Taxonomy" id="68180"/>
    <lineage>
        <taxon>Bacteria</taxon>
        <taxon>Bacillati</taxon>
        <taxon>Actinomycetota</taxon>
        <taxon>Actinomycetes</taxon>
        <taxon>Kitasatosporales</taxon>
        <taxon>Streptomycetaceae</taxon>
        <taxon>Streptomyces</taxon>
    </lineage>
</organism>
<proteinExistence type="predicted"/>
<evidence type="ECO:0000313" key="4">
    <source>
        <dbReference type="Proteomes" id="UP001500063"/>
    </source>
</evidence>
<reference evidence="3 4" key="1">
    <citation type="journal article" date="2019" name="Int. J. Syst. Evol. Microbiol.">
        <title>The Global Catalogue of Microorganisms (GCM) 10K type strain sequencing project: providing services to taxonomists for standard genome sequencing and annotation.</title>
        <authorList>
            <consortium name="The Broad Institute Genomics Platform"/>
            <consortium name="The Broad Institute Genome Sequencing Center for Infectious Disease"/>
            <person name="Wu L."/>
            <person name="Ma J."/>
        </authorList>
    </citation>
    <scope>NUCLEOTIDE SEQUENCE [LARGE SCALE GENOMIC DNA]</scope>
    <source>
        <strain evidence="3 4">JCM 4565</strain>
    </source>
</reference>
<sequence>MRLHILPRLGRKTIGQITASDVKRLRSGLDGSSQLPNRFQRLGKITAGCGHRTNEAIAVSPVDMDRERQELIIQRQLKWVRGHGWCFALPKGRKIRRTPMSVENELDAQMREHPAVKVTLPYYDRRNKPAERFRPITVELLFSREAKGEIKFINPKRFNEWEWKRALVDAGVIPAPAREKRGEYQAARDDGPVALRHFFATAQIDAGESVVDVAEWMGHANPLVTFRRYVRGRVGAGDRGRAATDILLAGIVTAAKAVWNRKAV</sequence>
<keyword evidence="4" id="KW-1185">Reference proteome</keyword>
<dbReference type="InterPro" id="IPR011010">
    <property type="entry name" value="DNA_brk_join_enz"/>
</dbReference>
<keyword evidence="1" id="KW-0233">DNA recombination</keyword>
<dbReference type="PROSITE" id="PS51898">
    <property type="entry name" value="TYR_RECOMBINASE"/>
    <property type="match status" value="1"/>
</dbReference>
<gene>
    <name evidence="3" type="ORF">GCM10010319_68130</name>
</gene>